<dbReference type="Proteomes" id="UP000196402">
    <property type="component" value="Chromosome 1"/>
</dbReference>
<dbReference type="Pfam" id="PF09687">
    <property type="entry name" value="PRESAN"/>
    <property type="match status" value="1"/>
</dbReference>
<name>A0A1G4GQN3_PLAVI</name>
<dbReference type="VEuPathDB" id="PlasmoDB:PVPAM_010015400"/>
<dbReference type="InterPro" id="IPR019111">
    <property type="entry name" value="PRESA_N"/>
</dbReference>
<feature type="compositionally biased region" description="Basic and acidic residues" evidence="1">
    <location>
        <begin position="39"/>
        <end position="59"/>
    </location>
</feature>
<feature type="compositionally biased region" description="Basic and acidic residues" evidence="1">
    <location>
        <begin position="72"/>
        <end position="104"/>
    </location>
</feature>
<sequence length="355" mass="43240">EYQRERDDKRDRRRDDEYQRERDDKRIRRKRGPETEEQIESRMERRRDDEYQRERDDKRIRRKRGPETEEQIESRMERRRDVRRGNRMDEKRNNNKKDETEKNIKSMKFFTNFGKKGQKQNASNKMTKGSRTQNIVDSIMEKLELEFVNPTKREHFLRKQSTYSTSRDSDGEADDSPINPKRMKLLHTEFILKDLPNNVQKYPFFSRTFKTPMNLSDKKLLKLIYALNESSKKQDVYYVWKLFRWAVRNKYVRVLDELWTVYKELPKNSNWHDFTSKKQWRKCYDLYMDHVRNEETYFNKKFVSMIEGKNANTMEVKRFLASSVKKSQGFVDKMKYSCQKVLGDAQAQKKNGKGS</sequence>
<feature type="non-terminal residue" evidence="3">
    <location>
        <position position="1"/>
    </location>
</feature>
<dbReference type="InterPro" id="IPR044885">
    <property type="entry name" value="PRESA_N_sf"/>
</dbReference>
<feature type="region of interest" description="Disordered" evidence="1">
    <location>
        <begin position="1"/>
        <end position="105"/>
    </location>
</feature>
<organism evidence="3 4">
    <name type="scientific">Plasmodium vivax</name>
    <name type="common">malaria parasite P. vivax</name>
    <dbReference type="NCBI Taxonomy" id="5855"/>
    <lineage>
        <taxon>Eukaryota</taxon>
        <taxon>Sar</taxon>
        <taxon>Alveolata</taxon>
        <taxon>Apicomplexa</taxon>
        <taxon>Aconoidasida</taxon>
        <taxon>Haemosporida</taxon>
        <taxon>Plasmodiidae</taxon>
        <taxon>Plasmodium</taxon>
        <taxon>Plasmodium (Plasmodium)</taxon>
    </lineage>
</organism>
<protein>
    <submittedName>
        <fullName evidence="3">Plasmodium RESA N-terminal, putative</fullName>
    </submittedName>
</protein>
<feature type="domain" description="Plasmodium RESA N-terminal" evidence="2">
    <location>
        <begin position="214"/>
        <end position="338"/>
    </location>
</feature>
<dbReference type="EMBL" id="LT615239">
    <property type="protein sequence ID" value="SCO64882.1"/>
    <property type="molecule type" value="Genomic_DNA"/>
</dbReference>
<evidence type="ECO:0000259" key="2">
    <source>
        <dbReference type="Pfam" id="PF09687"/>
    </source>
</evidence>
<evidence type="ECO:0000256" key="1">
    <source>
        <dbReference type="SAM" id="MobiDB-lite"/>
    </source>
</evidence>
<proteinExistence type="predicted"/>
<feature type="compositionally biased region" description="Basic and acidic residues" evidence="1">
    <location>
        <begin position="1"/>
        <end position="26"/>
    </location>
</feature>
<dbReference type="Gene3D" id="6.10.280.180">
    <property type="entry name" value="Plasmodium RESA, N-terminal helical domain"/>
    <property type="match status" value="1"/>
</dbReference>
<dbReference type="AlphaFoldDB" id="A0A1G4GQN3"/>
<dbReference type="VEuPathDB" id="PlasmoDB:PVW1_010006600"/>
<reference evidence="3 4" key="1">
    <citation type="submission" date="2016-07" db="EMBL/GenBank/DDBJ databases">
        <authorList>
            <consortium name="Pathogen Informatics"/>
        </authorList>
    </citation>
    <scope>NUCLEOTIDE SEQUENCE [LARGE SCALE GENOMIC DNA]</scope>
</reference>
<gene>
    <name evidence="3" type="ORF">PVT01_010005000</name>
</gene>
<evidence type="ECO:0000313" key="4">
    <source>
        <dbReference type="Proteomes" id="UP000196402"/>
    </source>
</evidence>
<accession>A0A1G4GQN3</accession>
<feature type="region of interest" description="Disordered" evidence="1">
    <location>
        <begin position="158"/>
        <end position="179"/>
    </location>
</feature>
<evidence type="ECO:0000313" key="3">
    <source>
        <dbReference type="EMBL" id="SCO64882.1"/>
    </source>
</evidence>